<proteinExistence type="predicted"/>
<dbReference type="SUPFAM" id="SSF53335">
    <property type="entry name" value="S-adenosyl-L-methionine-dependent methyltransferases"/>
    <property type="match status" value="1"/>
</dbReference>
<evidence type="ECO:0000256" key="1">
    <source>
        <dbReference type="SAM" id="MobiDB-lite"/>
    </source>
</evidence>
<feature type="region of interest" description="Disordered" evidence="1">
    <location>
        <begin position="1"/>
        <end position="39"/>
    </location>
</feature>
<dbReference type="Pfam" id="PF08241">
    <property type="entry name" value="Methyltransf_11"/>
    <property type="match status" value="1"/>
</dbReference>
<feature type="domain" description="Methyltransferase type 11" evidence="2">
    <location>
        <begin position="29"/>
        <end position="71"/>
    </location>
</feature>
<dbReference type="EMBL" id="CP002040">
    <property type="protein sequence ID" value="ADH69494.1"/>
    <property type="molecule type" value="Genomic_DNA"/>
</dbReference>
<reference evidence="3 4" key="1">
    <citation type="journal article" date="2010" name="Stand. Genomic Sci.">
        <title>Complete genome sequence of Nocardiopsis dassonvillei type strain (IMRU 509).</title>
        <authorList>
            <person name="Sun H."/>
            <person name="Lapidus A."/>
            <person name="Nolan M."/>
            <person name="Lucas S."/>
            <person name="Del Rio T.G."/>
            <person name="Tice H."/>
            <person name="Cheng J.F."/>
            <person name="Tapia R."/>
            <person name="Han C."/>
            <person name="Goodwin L."/>
            <person name="Pitluck S."/>
            <person name="Pagani I."/>
            <person name="Ivanova N."/>
            <person name="Mavromatis K."/>
            <person name="Mikhailova N."/>
            <person name="Pati A."/>
            <person name="Chen A."/>
            <person name="Palaniappan K."/>
            <person name="Land M."/>
            <person name="Hauser L."/>
            <person name="Chang Y.J."/>
            <person name="Jeffries C.D."/>
            <person name="Djao O.D."/>
            <person name="Rohde M."/>
            <person name="Sikorski J."/>
            <person name="Goker M."/>
            <person name="Woyke T."/>
            <person name="Bristow J."/>
            <person name="Eisen J.A."/>
            <person name="Markowitz V."/>
            <person name="Hugenholtz P."/>
            <person name="Kyrpides N.C."/>
            <person name="Klenk H.P."/>
        </authorList>
    </citation>
    <scope>NUCLEOTIDE SEQUENCE [LARGE SCALE GENOMIC DNA]</scope>
    <source>
        <strain evidence="4">ATCC 23218 / DSM 43111 / CIP 107115 / JCM 7437 / KCTC 9190 / NBRC 14626 / NCTC 10488 / NRRL B-5397 / IMRU 509</strain>
    </source>
</reference>
<dbReference type="Gene3D" id="3.40.50.150">
    <property type="entry name" value="Vaccinia Virus protein VP39"/>
    <property type="match status" value="1"/>
</dbReference>
<dbReference type="InterPro" id="IPR013216">
    <property type="entry name" value="Methyltransf_11"/>
</dbReference>
<evidence type="ECO:0000313" key="3">
    <source>
        <dbReference type="EMBL" id="ADH69494.1"/>
    </source>
</evidence>
<dbReference type="InterPro" id="IPR029063">
    <property type="entry name" value="SAM-dependent_MTases_sf"/>
</dbReference>
<keyword evidence="4" id="KW-1185">Reference proteome</keyword>
<evidence type="ECO:0000259" key="2">
    <source>
        <dbReference type="Pfam" id="PF08241"/>
    </source>
</evidence>
<dbReference type="GeneID" id="91486644"/>
<dbReference type="AlphaFoldDB" id="D7AUU4"/>
<gene>
    <name evidence="3" type="ordered locus">Ndas_4098</name>
</gene>
<protein>
    <recommendedName>
        <fullName evidence="2">Methyltransferase type 11 domain-containing protein</fullName>
    </recommendedName>
</protein>
<dbReference type="RefSeq" id="WP_013155101.1">
    <property type="nucleotide sequence ID" value="NC_014210.1"/>
</dbReference>
<accession>D7AUU4</accession>
<dbReference type="STRING" id="446468.Ndas_4098"/>
<dbReference type="Proteomes" id="UP000002219">
    <property type="component" value="Chromosome 1"/>
</dbReference>
<dbReference type="GO" id="GO:0008757">
    <property type="term" value="F:S-adenosylmethionine-dependent methyltransferase activity"/>
    <property type="evidence" value="ECO:0007669"/>
    <property type="project" value="InterPro"/>
</dbReference>
<feature type="compositionally biased region" description="Polar residues" evidence="1">
    <location>
        <begin position="12"/>
        <end position="29"/>
    </location>
</feature>
<dbReference type="HOGENOM" id="CLU_2618463_0_0_11"/>
<dbReference type="KEGG" id="nda:Ndas_4098"/>
<organism evidence="3 4">
    <name type="scientific">Nocardiopsis dassonvillei (strain ATCC 23218 / DSM 43111 / CIP 107115 / JCM 7437 / KCTC 9190 / NBRC 14626 / NCTC 10488 / NRRL B-5397 / IMRU 509)</name>
    <name type="common">Actinomadura dassonvillei</name>
    <dbReference type="NCBI Taxonomy" id="446468"/>
    <lineage>
        <taxon>Bacteria</taxon>
        <taxon>Bacillati</taxon>
        <taxon>Actinomycetota</taxon>
        <taxon>Actinomycetes</taxon>
        <taxon>Streptosporangiales</taxon>
        <taxon>Nocardiopsidaceae</taxon>
        <taxon>Nocardiopsis</taxon>
    </lineage>
</organism>
<evidence type="ECO:0000313" key="4">
    <source>
        <dbReference type="Proteomes" id="UP000002219"/>
    </source>
</evidence>
<sequence>MRPCIAAHSDTEASSSTALVVGHSRTSGAPQDPPSGDGEFVTVPCALALRAIPDRYRALSGTHRVLRPGGVARSGPSP</sequence>
<name>D7AUU4_NOCDD</name>